<reference evidence="5" key="2">
    <citation type="submission" date="2023-12" db="EMBL/GenBank/DDBJ databases">
        <authorList>
            <person name="Sun Q."/>
            <person name="Inoue M."/>
        </authorList>
    </citation>
    <scope>NUCLEOTIDE SEQUENCE</scope>
    <source>
        <strain evidence="5">JCM 17590</strain>
    </source>
</reference>
<evidence type="ECO:0000259" key="4">
    <source>
        <dbReference type="PROSITE" id="PS50987"/>
    </source>
</evidence>
<dbReference type="RefSeq" id="WP_344792053.1">
    <property type="nucleotide sequence ID" value="NZ_BAABBV010000001.1"/>
</dbReference>
<sequence>MADIFDIVADSTRREILQVLLEAQSTGSGEVAVSQIVLALELSQPTVSKHLKVLRDAGLVRVREEGQHRYYHLDSTPLEEVDEWLLPFLGTAEEPEAASDATAVGASSSVGFGATGLSESQKEFAASVGKVAAGAAARAAALASRVKR</sequence>
<comment type="caution">
    <text evidence="5">The sequence shown here is derived from an EMBL/GenBank/DDBJ whole genome shotgun (WGS) entry which is preliminary data.</text>
</comment>
<dbReference type="EMBL" id="BAABBV010000001">
    <property type="protein sequence ID" value="GAA4163587.1"/>
    <property type="molecule type" value="Genomic_DNA"/>
</dbReference>
<gene>
    <name evidence="5" type="ORF">GCM10022286_24270</name>
</gene>
<evidence type="ECO:0000256" key="3">
    <source>
        <dbReference type="ARBA" id="ARBA00023163"/>
    </source>
</evidence>
<dbReference type="CDD" id="cd00090">
    <property type="entry name" value="HTH_ARSR"/>
    <property type="match status" value="1"/>
</dbReference>
<dbReference type="NCBIfam" id="NF033788">
    <property type="entry name" value="HTH_metalloreg"/>
    <property type="match status" value="1"/>
</dbReference>
<dbReference type="Gene3D" id="1.10.10.10">
    <property type="entry name" value="Winged helix-like DNA-binding domain superfamily/Winged helix DNA-binding domain"/>
    <property type="match status" value="1"/>
</dbReference>
<dbReference type="PANTHER" id="PTHR33154">
    <property type="entry name" value="TRANSCRIPTIONAL REGULATOR, ARSR FAMILY"/>
    <property type="match status" value="1"/>
</dbReference>
<evidence type="ECO:0000256" key="2">
    <source>
        <dbReference type="ARBA" id="ARBA00023125"/>
    </source>
</evidence>
<evidence type="ECO:0000313" key="6">
    <source>
        <dbReference type="Proteomes" id="UP001415169"/>
    </source>
</evidence>
<proteinExistence type="predicted"/>
<evidence type="ECO:0000313" key="5">
    <source>
        <dbReference type="EMBL" id="GAA4163587.1"/>
    </source>
</evidence>
<evidence type="ECO:0000256" key="1">
    <source>
        <dbReference type="ARBA" id="ARBA00023015"/>
    </source>
</evidence>
<keyword evidence="1" id="KW-0805">Transcription regulation</keyword>
<dbReference type="PRINTS" id="PR00778">
    <property type="entry name" value="HTHARSR"/>
</dbReference>
<dbReference type="InterPro" id="IPR011991">
    <property type="entry name" value="ArsR-like_HTH"/>
</dbReference>
<dbReference type="PANTHER" id="PTHR33154:SF33">
    <property type="entry name" value="TRANSCRIPTIONAL REPRESSOR SDPR"/>
    <property type="match status" value="1"/>
</dbReference>
<dbReference type="InterPro" id="IPR001845">
    <property type="entry name" value="HTH_ArsR_DNA-bd_dom"/>
</dbReference>
<dbReference type="SUPFAM" id="SSF46785">
    <property type="entry name" value="Winged helix' DNA-binding domain"/>
    <property type="match status" value="1"/>
</dbReference>
<accession>A0ABP7ZLW9</accession>
<dbReference type="Proteomes" id="UP001415169">
    <property type="component" value="Unassembled WGS sequence"/>
</dbReference>
<dbReference type="InterPro" id="IPR036388">
    <property type="entry name" value="WH-like_DNA-bd_sf"/>
</dbReference>
<dbReference type="InterPro" id="IPR051081">
    <property type="entry name" value="HTH_MetalResp_TranReg"/>
</dbReference>
<dbReference type="Pfam" id="PF01022">
    <property type="entry name" value="HTH_5"/>
    <property type="match status" value="1"/>
</dbReference>
<keyword evidence="3" id="KW-0804">Transcription</keyword>
<dbReference type="SMART" id="SM00418">
    <property type="entry name" value="HTH_ARSR"/>
    <property type="match status" value="1"/>
</dbReference>
<keyword evidence="2" id="KW-0238">DNA-binding</keyword>
<protein>
    <recommendedName>
        <fullName evidence="4">HTH arsR-type domain-containing protein</fullName>
    </recommendedName>
</protein>
<reference evidence="5" key="1">
    <citation type="journal article" date="2014" name="Int. J. Syst. Evol. Microbiol.">
        <title>Complete genome of a new Firmicutes species belonging to the dominant human colonic microbiota ('Ruminococcus bicirculans') reveals two chromosomes and a selective capacity to utilize plant glucans.</title>
        <authorList>
            <consortium name="NISC Comparative Sequencing Program"/>
            <person name="Wegmann U."/>
            <person name="Louis P."/>
            <person name="Goesmann A."/>
            <person name="Henrissat B."/>
            <person name="Duncan S.H."/>
            <person name="Flint H.J."/>
        </authorList>
    </citation>
    <scope>NUCLEOTIDE SEQUENCE</scope>
    <source>
        <strain evidence="5">JCM 17590</strain>
    </source>
</reference>
<keyword evidence="6" id="KW-1185">Reference proteome</keyword>
<dbReference type="InterPro" id="IPR036390">
    <property type="entry name" value="WH_DNA-bd_sf"/>
</dbReference>
<organism evidence="5 6">
    <name type="scientific">Gryllotalpicola daejeonensis</name>
    <dbReference type="NCBI Taxonomy" id="993087"/>
    <lineage>
        <taxon>Bacteria</taxon>
        <taxon>Bacillati</taxon>
        <taxon>Actinomycetota</taxon>
        <taxon>Actinomycetes</taxon>
        <taxon>Micrococcales</taxon>
        <taxon>Microbacteriaceae</taxon>
        <taxon>Gryllotalpicola</taxon>
    </lineage>
</organism>
<dbReference type="PROSITE" id="PS50987">
    <property type="entry name" value="HTH_ARSR_2"/>
    <property type="match status" value="1"/>
</dbReference>
<feature type="domain" description="HTH arsR-type" evidence="4">
    <location>
        <begin position="1"/>
        <end position="93"/>
    </location>
</feature>
<name>A0ABP7ZLW9_9MICO</name>